<dbReference type="InterPro" id="IPR004841">
    <property type="entry name" value="AA-permease/SLC12A_dom"/>
</dbReference>
<keyword evidence="4 5" id="KW-0472">Membrane</keyword>
<gene>
    <name evidence="7" type="ORF">Prum_039390</name>
</gene>
<feature type="transmembrane region" description="Helical" evidence="5">
    <location>
        <begin position="245"/>
        <end position="264"/>
    </location>
</feature>
<evidence type="ECO:0000259" key="6">
    <source>
        <dbReference type="Pfam" id="PF00324"/>
    </source>
</evidence>
<dbReference type="PANTHER" id="PTHR42770">
    <property type="entry name" value="AMINO ACID TRANSPORTER-RELATED"/>
    <property type="match status" value="1"/>
</dbReference>
<dbReference type="AlphaFoldDB" id="A0A6V8L8H1"/>
<accession>A0A6V8L8H1</accession>
<evidence type="ECO:0000256" key="1">
    <source>
        <dbReference type="ARBA" id="ARBA00004141"/>
    </source>
</evidence>
<keyword evidence="2 5" id="KW-0812">Transmembrane</keyword>
<evidence type="ECO:0000256" key="3">
    <source>
        <dbReference type="ARBA" id="ARBA00022989"/>
    </source>
</evidence>
<feature type="transmembrane region" description="Helical" evidence="5">
    <location>
        <begin position="90"/>
        <end position="112"/>
    </location>
</feature>
<dbReference type="GO" id="GO:0016020">
    <property type="term" value="C:membrane"/>
    <property type="evidence" value="ECO:0007669"/>
    <property type="project" value="UniProtKB-SubCell"/>
</dbReference>
<name>A0A6V8L8H1_9ACTN</name>
<feature type="transmembrane region" description="Helical" evidence="5">
    <location>
        <begin position="349"/>
        <end position="370"/>
    </location>
</feature>
<feature type="transmembrane region" description="Helical" evidence="5">
    <location>
        <begin position="450"/>
        <end position="470"/>
    </location>
</feature>
<dbReference type="InterPro" id="IPR050367">
    <property type="entry name" value="APC_superfamily"/>
</dbReference>
<organism evidence="7 8">
    <name type="scientific">Phytohabitans rumicis</name>
    <dbReference type="NCBI Taxonomy" id="1076125"/>
    <lineage>
        <taxon>Bacteria</taxon>
        <taxon>Bacillati</taxon>
        <taxon>Actinomycetota</taxon>
        <taxon>Actinomycetes</taxon>
        <taxon>Micromonosporales</taxon>
        <taxon>Micromonosporaceae</taxon>
    </lineage>
</organism>
<proteinExistence type="predicted"/>
<dbReference type="EMBL" id="BLPG01000001">
    <property type="protein sequence ID" value="GFJ90297.1"/>
    <property type="molecule type" value="Genomic_DNA"/>
</dbReference>
<feature type="transmembrane region" description="Helical" evidence="5">
    <location>
        <begin position="293"/>
        <end position="316"/>
    </location>
</feature>
<feature type="transmembrane region" description="Helical" evidence="5">
    <location>
        <begin position="24"/>
        <end position="44"/>
    </location>
</feature>
<dbReference type="GO" id="GO:0055085">
    <property type="term" value="P:transmembrane transport"/>
    <property type="evidence" value="ECO:0007669"/>
    <property type="project" value="InterPro"/>
</dbReference>
<dbReference type="RefSeq" id="WP_173077676.1">
    <property type="nucleotide sequence ID" value="NZ_BAABJB010000024.1"/>
</dbReference>
<evidence type="ECO:0000313" key="7">
    <source>
        <dbReference type="EMBL" id="GFJ90297.1"/>
    </source>
</evidence>
<protein>
    <submittedName>
        <fullName evidence="7">Amino acid permease</fullName>
    </submittedName>
</protein>
<dbReference type="PIRSF" id="PIRSF006060">
    <property type="entry name" value="AA_transporter"/>
    <property type="match status" value="1"/>
</dbReference>
<feature type="domain" description="Amino acid permease/ SLC12A" evidence="6">
    <location>
        <begin position="29"/>
        <end position="468"/>
    </location>
</feature>
<feature type="transmembrane region" description="Helical" evidence="5">
    <location>
        <begin position="376"/>
        <end position="404"/>
    </location>
</feature>
<evidence type="ECO:0000313" key="8">
    <source>
        <dbReference type="Proteomes" id="UP000482960"/>
    </source>
</evidence>
<feature type="transmembrane region" description="Helical" evidence="5">
    <location>
        <begin position="200"/>
        <end position="225"/>
    </location>
</feature>
<feature type="transmembrane region" description="Helical" evidence="5">
    <location>
        <begin position="166"/>
        <end position="188"/>
    </location>
</feature>
<sequence length="517" mass="53732">MVLTDPVRPRRVSNVSTALARNRLGVPAVVFFVMAAAAPLTVVAGSATTGFAVTEFIGIAVAYLAVAVILAVFAVGYIAMSRRVVNAGAFYTYVAHGLGRIPGVGAAFVAVVAYNAMQISIYGAFGVVAAAVLEATCGWQVAWWVCALAAWLLVAVLGVRRVDLNGYVLGVLLVAEIAVAVVFDVVLLTHPADGQVSFAALAPGLLLSAGAVALLVGGIAGFAGFEMTAVFSEEARDPQRTVPRATYLAIGIIGVLYGLSAWAMTVATGPDRIVQAAQEQGTELFFNLAAPHVPAAVIDVGHLLFLTSLFAALLAFHNTVSRYLFALGREQVLPGRLGRTSRRTGAPKLGSFLQSVTAVAVLILYAAAGWDPITHLFFWGGIGGGLGILILMAATSIAVVGFFARHRHGEPVLRRLIAPILAALILTATLVVTVAEFAELLNIPNSSPVRWAFPAAYATAAVLGVGWALILRTARRSVYAAIGLGADSSTAAIRLSPTGVAQPDLTLDPAFTKASPR</sequence>
<comment type="subcellular location">
    <subcellularLocation>
        <location evidence="1">Membrane</location>
        <topology evidence="1">Multi-pass membrane protein</topology>
    </subcellularLocation>
</comment>
<evidence type="ECO:0000256" key="2">
    <source>
        <dbReference type="ARBA" id="ARBA00022692"/>
    </source>
</evidence>
<dbReference type="PANTHER" id="PTHR42770:SF16">
    <property type="entry name" value="AMINO ACID PERMEASE"/>
    <property type="match status" value="1"/>
</dbReference>
<evidence type="ECO:0000256" key="5">
    <source>
        <dbReference type="SAM" id="Phobius"/>
    </source>
</evidence>
<reference evidence="7 8" key="2">
    <citation type="submission" date="2020-03" db="EMBL/GenBank/DDBJ databases">
        <authorList>
            <person name="Ichikawa N."/>
            <person name="Kimura A."/>
            <person name="Kitahashi Y."/>
            <person name="Uohara A."/>
        </authorList>
    </citation>
    <scope>NUCLEOTIDE SEQUENCE [LARGE SCALE GENOMIC DNA]</scope>
    <source>
        <strain evidence="7 8">NBRC 108638</strain>
    </source>
</reference>
<keyword evidence="3 5" id="KW-1133">Transmembrane helix</keyword>
<reference evidence="7 8" key="1">
    <citation type="submission" date="2020-03" db="EMBL/GenBank/DDBJ databases">
        <title>Whole genome shotgun sequence of Phytohabitans rumicis NBRC 108638.</title>
        <authorList>
            <person name="Komaki H."/>
            <person name="Tamura T."/>
        </authorList>
    </citation>
    <scope>NUCLEOTIDE SEQUENCE [LARGE SCALE GENOMIC DNA]</scope>
    <source>
        <strain evidence="7 8">NBRC 108638</strain>
    </source>
</reference>
<comment type="caution">
    <text evidence="7">The sequence shown here is derived from an EMBL/GenBank/DDBJ whole genome shotgun (WGS) entry which is preliminary data.</text>
</comment>
<evidence type="ECO:0000256" key="4">
    <source>
        <dbReference type="ARBA" id="ARBA00023136"/>
    </source>
</evidence>
<dbReference type="Gene3D" id="1.20.1740.10">
    <property type="entry name" value="Amino acid/polyamine transporter I"/>
    <property type="match status" value="1"/>
</dbReference>
<feature type="transmembrane region" description="Helical" evidence="5">
    <location>
        <begin position="56"/>
        <end position="78"/>
    </location>
</feature>
<keyword evidence="8" id="KW-1185">Reference proteome</keyword>
<feature type="transmembrane region" description="Helical" evidence="5">
    <location>
        <begin position="141"/>
        <end position="159"/>
    </location>
</feature>
<dbReference type="Proteomes" id="UP000482960">
    <property type="component" value="Unassembled WGS sequence"/>
</dbReference>
<feature type="transmembrane region" description="Helical" evidence="5">
    <location>
        <begin position="416"/>
        <end position="438"/>
    </location>
</feature>
<dbReference type="Pfam" id="PF00324">
    <property type="entry name" value="AA_permease"/>
    <property type="match status" value="1"/>
</dbReference>